<dbReference type="EMBL" id="KY606587">
    <property type="protein sequence ID" value="ARB06109.1"/>
    <property type="molecule type" value="Genomic_DNA"/>
</dbReference>
<dbReference type="Proteomes" id="UP000224401">
    <property type="component" value="Segment"/>
</dbReference>
<dbReference type="OrthoDB" id="10264at10239"/>
<gene>
    <name evidence="1" type="ORF">vBDshSR5C_55</name>
</gene>
<keyword evidence="2" id="KW-1185">Reference proteome</keyword>
<sequence length="549" mass="61553">MPKQIDYTPEEVFDAFQRLGRSQRAVSRELGISRGAVKYRLEKAAQLGMDYDAPISGGKFTAFKTIVMPLPKVGEVKRYILSSIQNNTDAHVPFVENLVAYAEHIGAEFKVARYSYNRAAYGNKGTKAGKGPTEDDTKELWFDPIFDEYICDDRLELAPQLLFCGEMNISPTAKRPLSSLETYAGRKSAIFPHTKFALESIAGTANEGAKFNYTTGTATLLNYIQKKQGLQAEFHHGFGAVIVEVDHEGDWFVRQLNADNDGTFYDITPAGVVRVSDGEVSSGAVAAINWGDIHAEVVDPEIYELSFADGGILDTLRPSHQFAHDVLDFRARNHHEIKNCHQMFKRWREGTDNVRDEVHRVKALLEDIDRDFCTTVIVDSNHDRALERWLREADYKTDPENAVYFLERQLAQYRAIENDDQDYHALREALRDAGLSRDFLFLGPDDSFVLCNEDDEFSGGVEFGMHGHLGPNGSRGTPLGLSRLGRKANTGHTHSAQIIDGLYVAGTMSKLRLDYNSGPSSWSHSFIVTYENGKRTIITCYNGKWRAGP</sequence>
<protein>
    <submittedName>
        <fullName evidence="1">DNA transfer protein</fullName>
    </submittedName>
</protein>
<name>A0A1V0DY84_9CAUD</name>
<proteinExistence type="predicted"/>
<evidence type="ECO:0000313" key="1">
    <source>
        <dbReference type="EMBL" id="ARB06109.1"/>
    </source>
</evidence>
<evidence type="ECO:0000313" key="2">
    <source>
        <dbReference type="Proteomes" id="UP000224401"/>
    </source>
</evidence>
<accession>A0A1V0DY84</accession>
<organism evidence="1 2">
    <name type="scientific">Dinoroseobacter phage vB_DshS-R5C</name>
    <dbReference type="NCBI Taxonomy" id="1965368"/>
    <lineage>
        <taxon>Viruses</taxon>
        <taxon>Duplodnaviria</taxon>
        <taxon>Heunggongvirae</taxon>
        <taxon>Uroviricota</taxon>
        <taxon>Caudoviricetes</taxon>
        <taxon>Nanhaivirus</taxon>
        <taxon>Nanhaivirus D5C</taxon>
    </lineage>
</organism>
<reference evidence="1 2" key="1">
    <citation type="submission" date="2017-02" db="EMBL/GenBank/DDBJ databases">
        <title>A novel roseosiphophage isolated from the oligotrophic South China Sea.</title>
        <authorList>
            <person name="Yang Y."/>
            <person name="Cai L."/>
            <person name="Zhang R."/>
        </authorList>
    </citation>
    <scope>NUCLEOTIDE SEQUENCE [LARGE SCALE GENOMIC DNA]</scope>
</reference>